<proteinExistence type="predicted"/>
<sequence>MIRMPSDTLFDIGLTKVLGLPSFEAFPLEDIRRTFTQVFDFRVRLSQGKLYGLPNLKRYDRSFINATDSGVTALFQIEGGPLGVTYKGTVNSILVDARVEVAVYIPRIELFIYVEE</sequence>
<dbReference type="Proteomes" id="UP000821865">
    <property type="component" value="Chromosome 2"/>
</dbReference>
<evidence type="ECO:0000313" key="1">
    <source>
        <dbReference type="EMBL" id="KAH7965665.1"/>
    </source>
</evidence>
<accession>A0ACB8DC98</accession>
<dbReference type="EMBL" id="CM023471">
    <property type="protein sequence ID" value="KAH7965665.1"/>
    <property type="molecule type" value="Genomic_DNA"/>
</dbReference>
<protein>
    <submittedName>
        <fullName evidence="1">Uncharacterized protein</fullName>
    </submittedName>
</protein>
<gene>
    <name evidence="1" type="ORF">HPB49_009510</name>
</gene>
<reference evidence="1" key="1">
    <citation type="submission" date="2020-05" db="EMBL/GenBank/DDBJ databases">
        <title>Large-scale comparative analyses of tick genomes elucidate their genetic diversity and vector capacities.</title>
        <authorList>
            <person name="Jia N."/>
            <person name="Wang J."/>
            <person name="Shi W."/>
            <person name="Du L."/>
            <person name="Sun Y."/>
            <person name="Zhan W."/>
            <person name="Jiang J."/>
            <person name="Wang Q."/>
            <person name="Zhang B."/>
            <person name="Ji P."/>
            <person name="Sakyi L.B."/>
            <person name="Cui X."/>
            <person name="Yuan T."/>
            <person name="Jiang B."/>
            <person name="Yang W."/>
            <person name="Lam T.T.-Y."/>
            <person name="Chang Q."/>
            <person name="Ding S."/>
            <person name="Wang X."/>
            <person name="Zhu J."/>
            <person name="Ruan X."/>
            <person name="Zhao L."/>
            <person name="Wei J."/>
            <person name="Que T."/>
            <person name="Du C."/>
            <person name="Cheng J."/>
            <person name="Dai P."/>
            <person name="Han X."/>
            <person name="Huang E."/>
            <person name="Gao Y."/>
            <person name="Liu J."/>
            <person name="Shao H."/>
            <person name="Ye R."/>
            <person name="Li L."/>
            <person name="Wei W."/>
            <person name="Wang X."/>
            <person name="Wang C."/>
            <person name="Yang T."/>
            <person name="Huo Q."/>
            <person name="Li W."/>
            <person name="Guo W."/>
            <person name="Chen H."/>
            <person name="Zhou L."/>
            <person name="Ni X."/>
            <person name="Tian J."/>
            <person name="Zhou Y."/>
            <person name="Sheng Y."/>
            <person name="Liu T."/>
            <person name="Pan Y."/>
            <person name="Xia L."/>
            <person name="Li J."/>
            <person name="Zhao F."/>
            <person name="Cao W."/>
        </authorList>
    </citation>
    <scope>NUCLEOTIDE SEQUENCE</scope>
    <source>
        <strain evidence="1">Dsil-2018</strain>
    </source>
</reference>
<keyword evidence="2" id="KW-1185">Reference proteome</keyword>
<comment type="caution">
    <text evidence="1">The sequence shown here is derived from an EMBL/GenBank/DDBJ whole genome shotgun (WGS) entry which is preliminary data.</text>
</comment>
<evidence type="ECO:0000313" key="2">
    <source>
        <dbReference type="Proteomes" id="UP000821865"/>
    </source>
</evidence>
<name>A0ACB8DC98_DERSI</name>
<organism evidence="1 2">
    <name type="scientific">Dermacentor silvarum</name>
    <name type="common">Tick</name>
    <dbReference type="NCBI Taxonomy" id="543639"/>
    <lineage>
        <taxon>Eukaryota</taxon>
        <taxon>Metazoa</taxon>
        <taxon>Ecdysozoa</taxon>
        <taxon>Arthropoda</taxon>
        <taxon>Chelicerata</taxon>
        <taxon>Arachnida</taxon>
        <taxon>Acari</taxon>
        <taxon>Parasitiformes</taxon>
        <taxon>Ixodida</taxon>
        <taxon>Ixodoidea</taxon>
        <taxon>Ixodidae</taxon>
        <taxon>Rhipicephalinae</taxon>
        <taxon>Dermacentor</taxon>
    </lineage>
</organism>